<name>V9EKY9_PHYNI</name>
<comment type="caution">
    <text evidence="1">The sequence shown here is derived from an EMBL/GenBank/DDBJ whole genome shotgun (WGS) entry which is preliminary data.</text>
</comment>
<reference evidence="1 2" key="1">
    <citation type="submission" date="2013-11" db="EMBL/GenBank/DDBJ databases">
        <title>The Genome Sequence of Phytophthora parasitica P1569.</title>
        <authorList>
            <consortium name="The Broad Institute Genomics Platform"/>
            <person name="Russ C."/>
            <person name="Tyler B."/>
            <person name="Panabieres F."/>
            <person name="Shan W."/>
            <person name="Tripathy S."/>
            <person name="Grunwald N."/>
            <person name="Machado M."/>
            <person name="Johnson C.S."/>
            <person name="Arredondo F."/>
            <person name="Hong C."/>
            <person name="Coffey M."/>
            <person name="Young S.K."/>
            <person name="Zeng Q."/>
            <person name="Gargeya S."/>
            <person name="Fitzgerald M."/>
            <person name="Abouelleil A."/>
            <person name="Alvarado L."/>
            <person name="Chapman S.B."/>
            <person name="Gainer-Dewar J."/>
            <person name="Goldberg J."/>
            <person name="Griggs A."/>
            <person name="Gujja S."/>
            <person name="Hansen M."/>
            <person name="Howarth C."/>
            <person name="Imamovic A."/>
            <person name="Ireland A."/>
            <person name="Larimer J."/>
            <person name="McCowan C."/>
            <person name="Murphy C."/>
            <person name="Pearson M."/>
            <person name="Poon T.W."/>
            <person name="Priest M."/>
            <person name="Roberts A."/>
            <person name="Saif S."/>
            <person name="Shea T."/>
            <person name="Sykes S."/>
            <person name="Wortman J."/>
            <person name="Nusbaum C."/>
            <person name="Birren B."/>
        </authorList>
    </citation>
    <scope>NUCLEOTIDE SEQUENCE [LARGE SCALE GENOMIC DNA]</scope>
    <source>
        <strain evidence="1 2">P1569</strain>
    </source>
</reference>
<dbReference type="Proteomes" id="UP000018721">
    <property type="component" value="Unassembled WGS sequence"/>
</dbReference>
<gene>
    <name evidence="1" type="ORF">F443_14811</name>
</gene>
<keyword evidence="2" id="KW-1185">Reference proteome</keyword>
<accession>V9EKY9</accession>
<dbReference type="OrthoDB" id="90415at2759"/>
<feature type="non-terminal residue" evidence="1">
    <location>
        <position position="85"/>
    </location>
</feature>
<evidence type="ECO:0000313" key="2">
    <source>
        <dbReference type="Proteomes" id="UP000018721"/>
    </source>
</evidence>
<protein>
    <submittedName>
        <fullName evidence="1">Uncharacterized protein</fullName>
    </submittedName>
</protein>
<dbReference type="AlphaFoldDB" id="V9EKY9"/>
<dbReference type="HOGENOM" id="CLU_2519520_0_0_1"/>
<feature type="non-terminal residue" evidence="1">
    <location>
        <position position="1"/>
    </location>
</feature>
<proteinExistence type="predicted"/>
<organism evidence="1 2">
    <name type="scientific">Phytophthora nicotianae P1569</name>
    <dbReference type="NCBI Taxonomy" id="1317065"/>
    <lineage>
        <taxon>Eukaryota</taxon>
        <taxon>Sar</taxon>
        <taxon>Stramenopiles</taxon>
        <taxon>Oomycota</taxon>
        <taxon>Peronosporomycetes</taxon>
        <taxon>Peronosporales</taxon>
        <taxon>Peronosporaceae</taxon>
        <taxon>Phytophthora</taxon>
    </lineage>
</organism>
<evidence type="ECO:0000313" key="1">
    <source>
        <dbReference type="EMBL" id="ETI39606.1"/>
    </source>
</evidence>
<sequence length="85" mass="9550">INRTGDGEFGINVRELMSAVFASIAWGHAWSGVRNDSDAHVRFWIDNTAAVAWNNRRGSRNPFAQLLLRILSLDEVEPGFYSTEV</sequence>
<dbReference type="EMBL" id="ANIZ01002569">
    <property type="protein sequence ID" value="ETI39606.1"/>
    <property type="molecule type" value="Genomic_DNA"/>
</dbReference>